<organism evidence="2 3">
    <name type="scientific">Leptospira limi</name>
    <dbReference type="NCBI Taxonomy" id="2950023"/>
    <lineage>
        <taxon>Bacteria</taxon>
        <taxon>Pseudomonadati</taxon>
        <taxon>Spirochaetota</taxon>
        <taxon>Spirochaetia</taxon>
        <taxon>Leptospirales</taxon>
        <taxon>Leptospiraceae</taxon>
        <taxon>Leptospira</taxon>
    </lineage>
</organism>
<feature type="transmembrane region" description="Helical" evidence="1">
    <location>
        <begin position="37"/>
        <end position="66"/>
    </location>
</feature>
<comment type="caution">
    <text evidence="2">The sequence shown here is derived from an EMBL/GenBank/DDBJ whole genome shotgun (WGS) entry which is preliminary data.</text>
</comment>
<accession>A0ABT3M1D4</accession>
<evidence type="ECO:0008006" key="4">
    <source>
        <dbReference type="Google" id="ProtNLM"/>
    </source>
</evidence>
<dbReference type="EMBL" id="JAMQPV010000002">
    <property type="protein sequence ID" value="MCW7463428.1"/>
    <property type="molecule type" value="Genomic_DNA"/>
</dbReference>
<keyword evidence="1" id="KW-0472">Membrane</keyword>
<feature type="transmembrane region" description="Helical" evidence="1">
    <location>
        <begin position="73"/>
        <end position="94"/>
    </location>
</feature>
<protein>
    <recommendedName>
        <fullName evidence="4">DUF4345 domain-containing protein</fullName>
    </recommendedName>
</protein>
<dbReference type="Proteomes" id="UP001209737">
    <property type="component" value="Unassembled WGS sequence"/>
</dbReference>
<dbReference type="RefSeq" id="WP_265376209.1">
    <property type="nucleotide sequence ID" value="NZ_JAMQPV010000002.1"/>
</dbReference>
<gene>
    <name evidence="2" type="ORF">ND812_15120</name>
</gene>
<evidence type="ECO:0000256" key="1">
    <source>
        <dbReference type="SAM" id="Phobius"/>
    </source>
</evidence>
<feature type="transmembrane region" description="Helical" evidence="1">
    <location>
        <begin position="106"/>
        <end position="126"/>
    </location>
</feature>
<keyword evidence="1" id="KW-0812">Transmembrane</keyword>
<evidence type="ECO:0000313" key="2">
    <source>
        <dbReference type="EMBL" id="MCW7463428.1"/>
    </source>
</evidence>
<reference evidence="2 3" key="1">
    <citation type="submission" date="2022-06" db="EMBL/GenBank/DDBJ databases">
        <title>Leptospira isolates from biofilms formed at urban environments.</title>
        <authorList>
            <person name="Ribeiro P.S."/>
            <person name="Sousa T."/>
            <person name="Carvalho N."/>
            <person name="Aburjaile F."/>
            <person name="Neves F."/>
            <person name="Oliveira D."/>
            <person name="Blanco L."/>
            <person name="Lima J."/>
            <person name="Costa F."/>
            <person name="Brenig B."/>
            <person name="Soares S."/>
            <person name="Ramos R."/>
            <person name="Goes-Neto A."/>
            <person name="Matiuzzi M."/>
            <person name="Azevedo V."/>
            <person name="Ristow P."/>
        </authorList>
    </citation>
    <scope>NUCLEOTIDE SEQUENCE [LARGE SCALE GENOMIC DNA]</scope>
    <source>
        <strain evidence="2 3">VSF25</strain>
    </source>
</reference>
<name>A0ABT3M1D4_9LEPT</name>
<keyword evidence="3" id="KW-1185">Reference proteome</keyword>
<keyword evidence="1" id="KW-1133">Transmembrane helix</keyword>
<sequence>MKVPATILKIHGIFIASLGFTLFIGTLVGRMNGIGMFWFLQVNIVAAIGFHEAYFLVGLLGLACFIGSRSKNLLHWQCLIISLHIFLMVVNLLHWSYYSQLKMIEAGYLSTNMHLLFALIEIGMILKDKKFRRLKGEI</sequence>
<feature type="transmembrane region" description="Helical" evidence="1">
    <location>
        <begin position="12"/>
        <end position="31"/>
    </location>
</feature>
<proteinExistence type="predicted"/>
<evidence type="ECO:0000313" key="3">
    <source>
        <dbReference type="Proteomes" id="UP001209737"/>
    </source>
</evidence>